<dbReference type="InterPro" id="IPR051299">
    <property type="entry name" value="AB_hydrolase_lip/est"/>
</dbReference>
<evidence type="ECO:0000313" key="5">
    <source>
        <dbReference type="Proteomes" id="UP000594364"/>
    </source>
</evidence>
<protein>
    <recommendedName>
        <fullName evidence="3">Fungal lipase-type domain-containing protein</fullName>
    </recommendedName>
</protein>
<dbReference type="OrthoDB" id="426718at2759"/>
<dbReference type="Pfam" id="PF01764">
    <property type="entry name" value="Lipase_3"/>
    <property type="match status" value="1"/>
</dbReference>
<sequence>MSTRDDRHLIVKGAPHNILSQVNAIESPVLSGQLLNFTKYAEFSEAAYCAETYDSRVGNNPCANTEYPRCENLRGFATEYELSANRAAIIKGYIASGSGVSQIPKEIVIAFKGTQTNSEIFTDVKVRQKVPNAPGRDPSLPLCQGCLVLHTGFWDAFVSVKDGLLQHLQEVTKNVPNSRIVVTGHSLGGAVATIAGAYLRKNNSLRYLFIWGSNGGQ</sequence>
<dbReference type="SUPFAM" id="SSF53474">
    <property type="entry name" value="alpha/beta-Hydrolases"/>
    <property type="match status" value="1"/>
</dbReference>
<name>A0A7S9KV80_EPIFF</name>
<dbReference type="InterPro" id="IPR029058">
    <property type="entry name" value="AB_hydrolase_fold"/>
</dbReference>
<dbReference type="EMBL" id="CP031389">
    <property type="protein sequence ID" value="QPH09427.1"/>
    <property type="molecule type" value="Genomic_DNA"/>
</dbReference>
<dbReference type="AlphaFoldDB" id="A0A7S9KV80"/>
<dbReference type="GO" id="GO:0006629">
    <property type="term" value="P:lipid metabolic process"/>
    <property type="evidence" value="ECO:0007669"/>
    <property type="project" value="InterPro"/>
</dbReference>
<feature type="domain" description="Fungal lipase-type" evidence="3">
    <location>
        <begin position="108"/>
        <end position="204"/>
    </location>
</feature>
<accession>A0A7S9KV80</accession>
<evidence type="ECO:0000256" key="2">
    <source>
        <dbReference type="ARBA" id="ARBA00022801"/>
    </source>
</evidence>
<dbReference type="PANTHER" id="PTHR46640:SF1">
    <property type="entry name" value="FUNGAL LIPASE-LIKE DOMAIN-CONTAINING PROTEIN-RELATED"/>
    <property type="match status" value="1"/>
</dbReference>
<dbReference type="PANTHER" id="PTHR46640">
    <property type="entry name" value="TRIACYLGLYCEROL LIPASE, PUTATIVE (AFU_ORTHOLOGUE AFUA_6G06510)-RELATED"/>
    <property type="match status" value="1"/>
</dbReference>
<organism evidence="4 5">
    <name type="scientific">Epichloe festucae (strain Fl1)</name>
    <dbReference type="NCBI Taxonomy" id="877507"/>
    <lineage>
        <taxon>Eukaryota</taxon>
        <taxon>Fungi</taxon>
        <taxon>Dikarya</taxon>
        <taxon>Ascomycota</taxon>
        <taxon>Pezizomycotina</taxon>
        <taxon>Sordariomycetes</taxon>
        <taxon>Hypocreomycetidae</taxon>
        <taxon>Hypocreales</taxon>
        <taxon>Clavicipitaceae</taxon>
        <taxon>Epichloe</taxon>
    </lineage>
</organism>
<keyword evidence="2" id="KW-0378">Hydrolase</keyword>
<evidence type="ECO:0000256" key="1">
    <source>
        <dbReference type="ARBA" id="ARBA00022729"/>
    </source>
</evidence>
<reference evidence="4 5" key="1">
    <citation type="journal article" date="2018" name="PLoS Genet.">
        <title>Repeat elements organise 3D genome structure and mediate transcription in the filamentous fungus Epichloe festucae.</title>
        <authorList>
            <person name="Winter D.J."/>
            <person name="Ganley A.R.D."/>
            <person name="Young C.A."/>
            <person name="Liachko I."/>
            <person name="Schardl C.L."/>
            <person name="Dupont P.Y."/>
            <person name="Berry D."/>
            <person name="Ram A."/>
            <person name="Scott B."/>
            <person name="Cox M.P."/>
        </authorList>
    </citation>
    <scope>NUCLEOTIDE SEQUENCE [LARGE SCALE GENOMIC DNA]</scope>
    <source>
        <strain evidence="4 5">Fl1</strain>
    </source>
</reference>
<dbReference type="Gene3D" id="3.40.50.1820">
    <property type="entry name" value="alpha/beta hydrolase"/>
    <property type="match status" value="1"/>
</dbReference>
<dbReference type="GO" id="GO:0016787">
    <property type="term" value="F:hydrolase activity"/>
    <property type="evidence" value="ECO:0007669"/>
    <property type="project" value="UniProtKB-KW"/>
</dbReference>
<dbReference type="Proteomes" id="UP000594364">
    <property type="component" value="Chromosome 5"/>
</dbReference>
<keyword evidence="1" id="KW-0732">Signal</keyword>
<keyword evidence="5" id="KW-1185">Reference proteome</keyword>
<proteinExistence type="predicted"/>
<dbReference type="CDD" id="cd00519">
    <property type="entry name" value="Lipase_3"/>
    <property type="match status" value="1"/>
</dbReference>
<dbReference type="InterPro" id="IPR002921">
    <property type="entry name" value="Fungal_lipase-type"/>
</dbReference>
<gene>
    <name evidence="4" type="ORF">C2857_000197</name>
</gene>
<evidence type="ECO:0000313" key="4">
    <source>
        <dbReference type="EMBL" id="QPH09427.1"/>
    </source>
</evidence>
<evidence type="ECO:0000259" key="3">
    <source>
        <dbReference type="Pfam" id="PF01764"/>
    </source>
</evidence>